<keyword evidence="1" id="KW-1185">Reference proteome</keyword>
<dbReference type="Pfam" id="PF01161">
    <property type="entry name" value="PBP"/>
    <property type="match status" value="1"/>
</dbReference>
<proteinExistence type="predicted"/>
<dbReference type="PANTHER" id="PTHR11362:SF44">
    <property type="entry name" value="PHOSPHATIDYLETHANOLAMINE-BINDING PROTEIN"/>
    <property type="match status" value="1"/>
</dbReference>
<sequence>MAYGSPAPQPRTDLHRYLIVLFEHQGRRIQVPKPSSRAKFSLKQFIEKHKLGAPIAANFFLAQNESQ</sequence>
<dbReference type="Gene3D" id="3.90.280.10">
    <property type="entry name" value="PEBP-like"/>
    <property type="match status" value="1"/>
</dbReference>
<dbReference type="InterPro" id="IPR036610">
    <property type="entry name" value="PEBP-like_sf"/>
</dbReference>
<dbReference type="AlphaFoldDB" id="A0A1I7Y7P9"/>
<reference evidence="2" key="1">
    <citation type="submission" date="2016-11" db="UniProtKB">
        <authorList>
            <consortium name="WormBaseParasite"/>
        </authorList>
    </citation>
    <scope>IDENTIFICATION</scope>
</reference>
<organism evidence="1 2">
    <name type="scientific">Steinernema glaseri</name>
    <dbReference type="NCBI Taxonomy" id="37863"/>
    <lineage>
        <taxon>Eukaryota</taxon>
        <taxon>Metazoa</taxon>
        <taxon>Ecdysozoa</taxon>
        <taxon>Nematoda</taxon>
        <taxon>Chromadorea</taxon>
        <taxon>Rhabditida</taxon>
        <taxon>Tylenchina</taxon>
        <taxon>Panagrolaimomorpha</taxon>
        <taxon>Strongyloidoidea</taxon>
        <taxon>Steinernematidae</taxon>
        <taxon>Steinernema</taxon>
    </lineage>
</organism>
<dbReference type="InterPro" id="IPR035810">
    <property type="entry name" value="PEBP_euk"/>
</dbReference>
<name>A0A1I7Y7P9_9BILA</name>
<evidence type="ECO:0000313" key="2">
    <source>
        <dbReference type="WBParaSite" id="L893_g13472.t1"/>
    </source>
</evidence>
<dbReference type="Proteomes" id="UP000095287">
    <property type="component" value="Unplaced"/>
</dbReference>
<dbReference type="PANTHER" id="PTHR11362">
    <property type="entry name" value="PHOSPHATIDYLETHANOLAMINE-BINDING PROTEIN"/>
    <property type="match status" value="1"/>
</dbReference>
<accession>A0A1I7Y7P9</accession>
<dbReference type="WBParaSite" id="L893_g13472.t1">
    <property type="protein sequence ID" value="L893_g13472.t1"/>
    <property type="gene ID" value="L893_g13472"/>
</dbReference>
<dbReference type="InterPro" id="IPR008914">
    <property type="entry name" value="PEBP"/>
</dbReference>
<protein>
    <submittedName>
        <fullName evidence="2">Phosphatidylethanolamine-binding protein</fullName>
    </submittedName>
</protein>
<evidence type="ECO:0000313" key="1">
    <source>
        <dbReference type="Proteomes" id="UP000095287"/>
    </source>
</evidence>
<dbReference type="SUPFAM" id="SSF49777">
    <property type="entry name" value="PEBP-like"/>
    <property type="match status" value="1"/>
</dbReference>